<comment type="similarity">
    <text evidence="1">Belongs to the UPP synthase family.</text>
</comment>
<feature type="binding site" evidence="1">
    <location>
        <position position="86"/>
    </location>
    <ligand>
        <name>substrate</name>
    </ligand>
</feature>
<dbReference type="PROSITE" id="PS01066">
    <property type="entry name" value="UPP_SYNTHASE"/>
    <property type="match status" value="1"/>
</dbReference>
<comment type="caution">
    <text evidence="1">Lacks conserved residue(s) required for the propagation of feature annotation.</text>
</comment>
<feature type="active site" description="Proton acceptor" evidence="1">
    <location>
        <position position="83"/>
    </location>
</feature>
<evidence type="ECO:0000313" key="2">
    <source>
        <dbReference type="EMBL" id="CAG7618098.1"/>
    </source>
</evidence>
<dbReference type="EMBL" id="CAJVCE010000001">
    <property type="protein sequence ID" value="CAG7618098.1"/>
    <property type="molecule type" value="Genomic_DNA"/>
</dbReference>
<feature type="binding site" evidence="1">
    <location>
        <position position="198"/>
    </location>
    <ligand>
        <name>substrate</name>
    </ligand>
</feature>
<dbReference type="Pfam" id="PF01255">
    <property type="entry name" value="Prenyltransf"/>
    <property type="match status" value="1"/>
</dbReference>
<organism evidence="2 3">
    <name type="scientific">Paenibacillus allorhizosphaerae</name>
    <dbReference type="NCBI Taxonomy" id="2849866"/>
    <lineage>
        <taxon>Bacteria</taxon>
        <taxon>Bacillati</taxon>
        <taxon>Bacillota</taxon>
        <taxon>Bacilli</taxon>
        <taxon>Bacillales</taxon>
        <taxon>Paenibacillaceae</taxon>
        <taxon>Paenibacillus</taxon>
    </lineage>
</organism>
<dbReference type="PANTHER" id="PTHR10291:SF0">
    <property type="entry name" value="DEHYDRODOLICHYL DIPHOSPHATE SYNTHASE 2"/>
    <property type="match status" value="1"/>
</dbReference>
<dbReference type="HAMAP" id="MF_01139">
    <property type="entry name" value="ISPT"/>
    <property type="match status" value="1"/>
</dbReference>
<dbReference type="RefSeq" id="WP_218096846.1">
    <property type="nucleotide sequence ID" value="NZ_CAJVCE010000001.1"/>
</dbReference>
<reference evidence="2 3" key="1">
    <citation type="submission" date="2021-06" db="EMBL/GenBank/DDBJ databases">
        <authorList>
            <person name="Criscuolo A."/>
        </authorList>
    </citation>
    <scope>NUCLEOTIDE SEQUENCE [LARGE SCALE GENOMIC DNA]</scope>
    <source>
        <strain evidence="3">CIP 111802</strain>
    </source>
</reference>
<feature type="binding site" evidence="1">
    <location>
        <position position="40"/>
    </location>
    <ligand>
        <name>substrate</name>
    </ligand>
</feature>
<comment type="subunit">
    <text evidence="1">Homodimer.</text>
</comment>
<dbReference type="EC" id="2.5.1.-" evidence="1"/>
<evidence type="ECO:0000313" key="3">
    <source>
        <dbReference type="Proteomes" id="UP000730618"/>
    </source>
</evidence>
<keyword evidence="1 2" id="KW-0808">Transferase</keyword>
<dbReference type="CDD" id="cd00475">
    <property type="entry name" value="Cis_IPPS"/>
    <property type="match status" value="1"/>
</dbReference>
<keyword evidence="1" id="KW-0460">Magnesium</keyword>
<proteinExistence type="inferred from homology"/>
<accession>A0ABM8VB17</accession>
<dbReference type="GO" id="GO:0008834">
    <property type="term" value="F:ditrans,polycis-undecaprenyl-diphosphate synthase [(2E,6E)-farnesyl-diphosphate specific] activity"/>
    <property type="evidence" value="ECO:0007669"/>
    <property type="project" value="UniProtKB-EC"/>
</dbReference>
<comment type="function">
    <text evidence="1">Catalyzes the condensation of isopentenyl diphosphate (IPP) with allylic pyrophosphates generating different type of terpenoids.</text>
</comment>
<comment type="cofactor">
    <cofactor evidence="1">
        <name>Mg(2+)</name>
        <dbReference type="ChEBI" id="CHEBI:18420"/>
    </cofactor>
    <text evidence="1">Binds 2 magnesium ions per subunit.</text>
</comment>
<feature type="binding site" evidence="1">
    <location>
        <begin position="80"/>
        <end position="82"/>
    </location>
    <ligand>
        <name>substrate</name>
    </ligand>
</feature>
<protein>
    <recommendedName>
        <fullName evidence="1">Isoprenyl transferase</fullName>
        <ecNumber evidence="1">2.5.1.-</ecNumber>
    </recommendedName>
</protein>
<feature type="binding site" evidence="1">
    <location>
        <position position="52"/>
    </location>
    <ligand>
        <name>substrate</name>
    </ligand>
</feature>
<feature type="binding site" evidence="1">
    <location>
        <begin position="204"/>
        <end position="206"/>
    </location>
    <ligand>
        <name>substrate</name>
    </ligand>
</feature>
<feature type="binding site" evidence="1">
    <location>
        <position position="84"/>
    </location>
    <ligand>
        <name>substrate</name>
    </ligand>
</feature>
<keyword evidence="1" id="KW-0479">Metal-binding</keyword>
<feature type="binding site" evidence="1">
    <location>
        <position position="48"/>
    </location>
    <ligand>
        <name>substrate</name>
    </ligand>
</feature>
<feature type="binding site" evidence="1">
    <location>
        <begin position="36"/>
        <end position="39"/>
    </location>
    <ligand>
        <name>substrate</name>
    </ligand>
</feature>
<dbReference type="PANTHER" id="PTHR10291">
    <property type="entry name" value="DEHYDRODOLICHYL DIPHOSPHATE SYNTHASE FAMILY MEMBER"/>
    <property type="match status" value="1"/>
</dbReference>
<dbReference type="InterPro" id="IPR001441">
    <property type="entry name" value="UPP_synth-like"/>
</dbReference>
<dbReference type="NCBIfam" id="TIGR00055">
    <property type="entry name" value="uppS"/>
    <property type="match status" value="1"/>
</dbReference>
<keyword evidence="3" id="KW-1185">Reference proteome</keyword>
<evidence type="ECO:0000256" key="1">
    <source>
        <dbReference type="HAMAP-Rule" id="MF_01139"/>
    </source>
</evidence>
<name>A0ABM8VB17_9BACL</name>
<sequence>MMNFSKLKDKYKAGKMKKRINWNGPLPAHIAIMMDGNGRWATRQGLPRTAGHLAGMNAMRETIRFCHKTHIRYLTLYAFSTENWKRPKEEVDYIIRLVHAFVTDRTLNELNRNNIKVNFIGDISRFDLDTRQIMQHAADVTRFNTGMTVNFAVNYGGRSEIVQAVKSLVAEGNSSFSMEEFESRLYTSGCPSPELIIRTSGEKRLSGFLLWQSAQAGPWYTDEMWPSFNEYLYYQALHAYQCRKVRTIS</sequence>
<dbReference type="InterPro" id="IPR018520">
    <property type="entry name" value="UPP_synth-like_CS"/>
</dbReference>
<feature type="binding site" evidence="1">
    <location>
        <position position="35"/>
    </location>
    <ligand>
        <name>Mg(2+)</name>
        <dbReference type="ChEBI" id="CHEBI:18420"/>
    </ligand>
</feature>
<comment type="caution">
    <text evidence="2">The sequence shown here is derived from an EMBL/GenBank/DDBJ whole genome shotgun (WGS) entry which is preliminary data.</text>
</comment>
<dbReference type="Proteomes" id="UP000730618">
    <property type="component" value="Unassembled WGS sequence"/>
</dbReference>
<gene>
    <name evidence="2" type="primary">uppS_1</name>
    <name evidence="2" type="ORF">PAECIP111802_00485</name>
</gene>
<feature type="active site" evidence="1">
    <location>
        <position position="35"/>
    </location>
</feature>